<gene>
    <name evidence="4" type="ORF">CRH09_31030</name>
</gene>
<evidence type="ECO:0000313" key="4">
    <source>
        <dbReference type="EMBL" id="ATL69956.1"/>
    </source>
</evidence>
<dbReference type="Proteomes" id="UP000221961">
    <property type="component" value="Chromosome"/>
</dbReference>
<dbReference type="PANTHER" id="PTHR13789">
    <property type="entry name" value="MONOOXYGENASE"/>
    <property type="match status" value="1"/>
</dbReference>
<evidence type="ECO:0000313" key="5">
    <source>
        <dbReference type="Proteomes" id="UP000221961"/>
    </source>
</evidence>
<accession>A0A291RQY6</accession>
<dbReference type="Gene3D" id="3.50.50.60">
    <property type="entry name" value="FAD/NAD(P)-binding domain"/>
    <property type="match status" value="1"/>
</dbReference>
<dbReference type="EMBL" id="CP023778">
    <property type="protein sequence ID" value="ATL69956.1"/>
    <property type="molecule type" value="Genomic_DNA"/>
</dbReference>
<organism evidence="4 5">
    <name type="scientific">Nocardia terpenica</name>
    <dbReference type="NCBI Taxonomy" id="455432"/>
    <lineage>
        <taxon>Bacteria</taxon>
        <taxon>Bacillati</taxon>
        <taxon>Actinomycetota</taxon>
        <taxon>Actinomycetes</taxon>
        <taxon>Mycobacteriales</taxon>
        <taxon>Nocardiaceae</taxon>
        <taxon>Nocardia</taxon>
    </lineage>
</organism>
<evidence type="ECO:0000256" key="1">
    <source>
        <dbReference type="ARBA" id="ARBA00023002"/>
    </source>
</evidence>
<sequence length="336" mass="35739">MTISGVRVAVIGGGIAGACAALALAEVGAMVEVYEADSRSAEVRGWLTLGPSAMTVLERLGVGDRVRTAGFPVVRAVYLDTRTGQGGEYSRYEPTHQWPSTHVWRRDLLAALRDRLDQAGVRCRYGCAARAEDLTADLIVGADGARSTTREAIGNATQLAFTGEIIRYGHHPKCVPGLLTGVLHFWIRSSGLVGYIGDVRAGSFWAILENTAAPDDIPDVAVMLESVRDTEIGDLIDASEVSTPIALYDLAPDGPWHTDRIVLVGDAAHAVSPSAGRGATSAIEDAIVLARSLRQAADLPAGLEAFTAERRPIALAAYRFELGQPLPRVPAHELQL</sequence>
<evidence type="ECO:0000256" key="2">
    <source>
        <dbReference type="ARBA" id="ARBA00023033"/>
    </source>
</evidence>
<feature type="domain" description="FAD-binding" evidence="3">
    <location>
        <begin position="6"/>
        <end position="156"/>
    </location>
</feature>
<dbReference type="Pfam" id="PF01494">
    <property type="entry name" value="FAD_binding_3"/>
    <property type="match status" value="2"/>
</dbReference>
<reference evidence="4 5" key="1">
    <citation type="submission" date="2017-10" db="EMBL/GenBank/DDBJ databases">
        <title>Comparative genomics between pathogenic Norcardia.</title>
        <authorList>
            <person name="Zeng L."/>
        </authorList>
    </citation>
    <scope>NUCLEOTIDE SEQUENCE [LARGE SCALE GENOMIC DNA]</scope>
    <source>
        <strain evidence="4 5">NC_YFY_NT001</strain>
    </source>
</reference>
<dbReference type="InterPro" id="IPR036188">
    <property type="entry name" value="FAD/NAD-bd_sf"/>
</dbReference>
<dbReference type="PANTHER" id="PTHR13789:SF309">
    <property type="entry name" value="PUTATIVE (AFU_ORTHOLOGUE AFUA_6G14510)-RELATED"/>
    <property type="match status" value="1"/>
</dbReference>
<protein>
    <recommendedName>
        <fullName evidence="3">FAD-binding domain-containing protein</fullName>
    </recommendedName>
</protein>
<dbReference type="GO" id="GO:0071949">
    <property type="term" value="F:FAD binding"/>
    <property type="evidence" value="ECO:0007669"/>
    <property type="project" value="InterPro"/>
</dbReference>
<keyword evidence="1" id="KW-0560">Oxidoreductase</keyword>
<evidence type="ECO:0000259" key="3">
    <source>
        <dbReference type="Pfam" id="PF01494"/>
    </source>
</evidence>
<dbReference type="RefSeq" id="WP_098696960.1">
    <property type="nucleotide sequence ID" value="NZ_CP023778.1"/>
</dbReference>
<dbReference type="GeneID" id="88361716"/>
<dbReference type="KEGG" id="ntp:CRH09_31030"/>
<dbReference type="PRINTS" id="PR00420">
    <property type="entry name" value="RNGMNOXGNASE"/>
</dbReference>
<dbReference type="PROSITE" id="PS51257">
    <property type="entry name" value="PROKAR_LIPOPROTEIN"/>
    <property type="match status" value="1"/>
</dbReference>
<dbReference type="InterPro" id="IPR002938">
    <property type="entry name" value="FAD-bd"/>
</dbReference>
<dbReference type="AlphaFoldDB" id="A0A291RQY6"/>
<dbReference type="GO" id="GO:0004497">
    <property type="term" value="F:monooxygenase activity"/>
    <property type="evidence" value="ECO:0007669"/>
    <property type="project" value="UniProtKB-KW"/>
</dbReference>
<dbReference type="InterPro" id="IPR050493">
    <property type="entry name" value="FAD-dep_Monooxygenase_BioMet"/>
</dbReference>
<dbReference type="SUPFAM" id="SSF51905">
    <property type="entry name" value="FAD/NAD(P)-binding domain"/>
    <property type="match status" value="1"/>
</dbReference>
<feature type="domain" description="FAD-binding" evidence="3">
    <location>
        <begin position="255"/>
        <end position="320"/>
    </location>
</feature>
<proteinExistence type="predicted"/>
<name>A0A291RQY6_9NOCA</name>
<keyword evidence="2" id="KW-0503">Monooxygenase</keyword>